<dbReference type="InterPro" id="IPR018073">
    <property type="entry name" value="Prot_inh_cystat_CS"/>
</dbReference>
<dbReference type="EMBL" id="VJMH01005593">
    <property type="protein sequence ID" value="KAF0694181.1"/>
    <property type="molecule type" value="Genomic_DNA"/>
</dbReference>
<feature type="signal peptide" evidence="5">
    <location>
        <begin position="1"/>
        <end position="20"/>
    </location>
</feature>
<reference evidence="6" key="2">
    <citation type="submission" date="2019-06" db="EMBL/GenBank/DDBJ databases">
        <title>Genomics analysis of Aphanomyces spp. identifies a new class of oomycete effector associated with host adaptation.</title>
        <authorList>
            <person name="Gaulin E."/>
        </authorList>
    </citation>
    <scope>NUCLEOTIDE SEQUENCE</scope>
    <source>
        <strain evidence="6">CBS 578.67</strain>
    </source>
</reference>
<gene>
    <name evidence="7" type="primary">Aste57867_14918</name>
    <name evidence="6" type="ORF">As57867_014862</name>
    <name evidence="7" type="ORF">ASTE57867_14918</name>
</gene>
<dbReference type="Gene3D" id="3.10.450.10">
    <property type="match status" value="2"/>
</dbReference>
<reference evidence="7 8" key="1">
    <citation type="submission" date="2019-03" db="EMBL/GenBank/DDBJ databases">
        <authorList>
            <person name="Gaulin E."/>
            <person name="Dumas B."/>
        </authorList>
    </citation>
    <scope>NUCLEOTIDE SEQUENCE [LARGE SCALE GENOMIC DNA]</scope>
    <source>
        <strain evidence="7">CBS 568.67</strain>
    </source>
</reference>
<evidence type="ECO:0000256" key="4">
    <source>
        <dbReference type="SAM" id="Phobius"/>
    </source>
</evidence>
<evidence type="ECO:0000313" key="8">
    <source>
        <dbReference type="Proteomes" id="UP000332933"/>
    </source>
</evidence>
<accession>A0A485L265</accession>
<keyword evidence="3" id="KW-0789">Thiol protease inhibitor</keyword>
<dbReference type="OrthoDB" id="2016588at2759"/>
<dbReference type="SUPFAM" id="SSF54403">
    <property type="entry name" value="Cystatin/monellin"/>
    <property type="match status" value="2"/>
</dbReference>
<evidence type="ECO:0000256" key="2">
    <source>
        <dbReference type="ARBA" id="ARBA00022690"/>
    </source>
</evidence>
<dbReference type="PROSITE" id="PS00287">
    <property type="entry name" value="CYSTATIN"/>
    <property type="match status" value="2"/>
</dbReference>
<dbReference type="CDD" id="cd00042">
    <property type="entry name" value="CY"/>
    <property type="match status" value="1"/>
</dbReference>
<dbReference type="GO" id="GO:0031982">
    <property type="term" value="C:vesicle"/>
    <property type="evidence" value="ECO:0007669"/>
    <property type="project" value="TreeGrafter"/>
</dbReference>
<feature type="chain" id="PRO_5036116292" evidence="5">
    <location>
        <begin position="21"/>
        <end position="383"/>
    </location>
</feature>
<keyword evidence="4" id="KW-0812">Transmembrane</keyword>
<dbReference type="AlphaFoldDB" id="A0A485L265"/>
<sequence length="383" mass="40323">MKTMRFSAAVAAIAIGGVLGGVPGGTSEGNIKEATPWLHKALATAKSNFVCVEKILSVDEQVVSGMHYTFHVLACPVADRAYSTKDCAASHCASDAASPYTIDLYATPWTGAVDLKSIDAEVSTGGWGDGNIADASADLYAAMSRSSSYADSSIPRVCATDILRVRQQVVAGMNYKFDVEGCEVSTALEASIGCTCDTSVAYAISLFAQSWSQTYNVTSVTRETRLVGGWSLHTNILDEDKARFVAAMDADTSNPARVCAIGFLSLQSQVVAGTNYRYHVDGCVAAAGVVVANGCDCTANAAKKFEVTIFEPLGADATPSLTSVVDLARVSLGMQSHRSVRQSAANLGLLAVLMSGVVVVSLVLVQKLRRSQYEKLNVQDLSL</sequence>
<name>A0A485L265_9STRA</name>
<keyword evidence="5" id="KW-0732">Signal</keyword>
<keyword evidence="2" id="KW-0646">Protease inhibitor</keyword>
<keyword evidence="8" id="KW-1185">Reference proteome</keyword>
<dbReference type="PANTHER" id="PTHR46186">
    <property type="entry name" value="CYSTATIN"/>
    <property type="match status" value="1"/>
</dbReference>
<keyword evidence="4" id="KW-1133">Transmembrane helix</keyword>
<feature type="transmembrane region" description="Helical" evidence="4">
    <location>
        <begin position="344"/>
        <end position="365"/>
    </location>
</feature>
<dbReference type="PANTHER" id="PTHR46186:SF2">
    <property type="entry name" value="CYSTATIN"/>
    <property type="match status" value="1"/>
</dbReference>
<evidence type="ECO:0000256" key="1">
    <source>
        <dbReference type="ARBA" id="ARBA00009403"/>
    </source>
</evidence>
<dbReference type="GO" id="GO:0005737">
    <property type="term" value="C:cytoplasm"/>
    <property type="evidence" value="ECO:0007669"/>
    <property type="project" value="TreeGrafter"/>
</dbReference>
<evidence type="ECO:0000313" key="6">
    <source>
        <dbReference type="EMBL" id="KAF0694181.1"/>
    </source>
</evidence>
<dbReference type="GO" id="GO:0005615">
    <property type="term" value="C:extracellular space"/>
    <property type="evidence" value="ECO:0007669"/>
    <property type="project" value="TreeGrafter"/>
</dbReference>
<dbReference type="InterPro" id="IPR046350">
    <property type="entry name" value="Cystatin_sf"/>
</dbReference>
<dbReference type="GO" id="GO:0004869">
    <property type="term" value="F:cysteine-type endopeptidase inhibitor activity"/>
    <property type="evidence" value="ECO:0007669"/>
    <property type="project" value="UniProtKB-KW"/>
</dbReference>
<evidence type="ECO:0000256" key="3">
    <source>
        <dbReference type="ARBA" id="ARBA00022704"/>
    </source>
</evidence>
<keyword evidence="4" id="KW-0472">Membrane</keyword>
<dbReference type="EMBL" id="CAADRA010005614">
    <property type="protein sequence ID" value="VFT91733.1"/>
    <property type="molecule type" value="Genomic_DNA"/>
</dbReference>
<evidence type="ECO:0000256" key="5">
    <source>
        <dbReference type="SAM" id="SignalP"/>
    </source>
</evidence>
<dbReference type="Proteomes" id="UP000332933">
    <property type="component" value="Unassembled WGS sequence"/>
</dbReference>
<proteinExistence type="inferred from homology"/>
<protein>
    <submittedName>
        <fullName evidence="7">Aste57867_14918 protein</fullName>
    </submittedName>
</protein>
<dbReference type="InterPro" id="IPR000010">
    <property type="entry name" value="Cystatin_dom"/>
</dbReference>
<organism evidence="7 8">
    <name type="scientific">Aphanomyces stellatus</name>
    <dbReference type="NCBI Taxonomy" id="120398"/>
    <lineage>
        <taxon>Eukaryota</taxon>
        <taxon>Sar</taxon>
        <taxon>Stramenopiles</taxon>
        <taxon>Oomycota</taxon>
        <taxon>Saprolegniomycetes</taxon>
        <taxon>Saprolegniales</taxon>
        <taxon>Verrucalvaceae</taxon>
        <taxon>Aphanomyces</taxon>
    </lineage>
</organism>
<comment type="similarity">
    <text evidence="1">Belongs to the cystatin family.</text>
</comment>
<evidence type="ECO:0000313" key="7">
    <source>
        <dbReference type="EMBL" id="VFT91733.1"/>
    </source>
</evidence>